<feature type="non-terminal residue" evidence="1">
    <location>
        <position position="318"/>
    </location>
</feature>
<comment type="caution">
    <text evidence="1">The sequence shown here is derived from an EMBL/GenBank/DDBJ whole genome shotgun (WGS) entry which is preliminary data.</text>
</comment>
<evidence type="ECO:0000313" key="1">
    <source>
        <dbReference type="EMBL" id="NEE19370.1"/>
    </source>
</evidence>
<protein>
    <submittedName>
        <fullName evidence="1">Uncharacterized protein</fullName>
    </submittedName>
</protein>
<feature type="non-terminal residue" evidence="1">
    <location>
        <position position="1"/>
    </location>
</feature>
<accession>A0A6G3XPD4</accession>
<dbReference type="EMBL" id="JAAGMN010007900">
    <property type="protein sequence ID" value="NEE19370.1"/>
    <property type="molecule type" value="Genomic_DNA"/>
</dbReference>
<gene>
    <name evidence="1" type="ORF">G3M58_74510</name>
</gene>
<organism evidence="1">
    <name type="scientific">Streptomyces sp. SID7499</name>
    <dbReference type="NCBI Taxonomy" id="2706086"/>
    <lineage>
        <taxon>Bacteria</taxon>
        <taxon>Bacillati</taxon>
        <taxon>Actinomycetota</taxon>
        <taxon>Actinomycetes</taxon>
        <taxon>Kitasatosporales</taxon>
        <taxon>Streptomycetaceae</taxon>
        <taxon>Streptomyces</taxon>
    </lineage>
</organism>
<name>A0A6G3XPD4_9ACTN</name>
<sequence>VNDPANGHHALALVKDIERLGRQAKSRAGAAKEGFDALGVRLGRAVPHFLPTYYEQVARLFLQAENPTYAASFFGKAREAERVHGLVVDEERQRAVFLEFALVGALTVKALRQYVRDLVARLEPADAWAQFRRLLVERCAAGMPPYAALPQDVRALVKAAGLDREASERELVADLIGSPGVVRAPSSFWETYRSALVALARQDTAVRARLLGFFPETFSESGRNADGEPGWLALLAESGADELLTALPDTSGAPASDSAAPSVSPADWLARWEAHRGRSRVTSGRCPGTLGLTARMADRLRADGHPVELFQGRWQRTA</sequence>
<reference evidence="1" key="1">
    <citation type="submission" date="2020-01" db="EMBL/GenBank/DDBJ databases">
        <title>Insect and environment-associated Actinomycetes.</title>
        <authorList>
            <person name="Currrie C."/>
            <person name="Chevrette M."/>
            <person name="Carlson C."/>
            <person name="Stubbendieck R."/>
            <person name="Wendt-Pienkowski E."/>
        </authorList>
    </citation>
    <scope>NUCLEOTIDE SEQUENCE</scope>
    <source>
        <strain evidence="1">SID7499</strain>
    </source>
</reference>
<proteinExistence type="predicted"/>
<dbReference type="AlphaFoldDB" id="A0A6G3XPD4"/>